<dbReference type="PROSITE" id="PS50181">
    <property type="entry name" value="FBOX"/>
    <property type="match status" value="1"/>
</dbReference>
<organism evidence="2 3">
    <name type="scientific">Meloidogyne graminicola</name>
    <dbReference type="NCBI Taxonomy" id="189291"/>
    <lineage>
        <taxon>Eukaryota</taxon>
        <taxon>Metazoa</taxon>
        <taxon>Ecdysozoa</taxon>
        <taxon>Nematoda</taxon>
        <taxon>Chromadorea</taxon>
        <taxon>Rhabditida</taxon>
        <taxon>Tylenchina</taxon>
        <taxon>Tylenchomorpha</taxon>
        <taxon>Tylenchoidea</taxon>
        <taxon>Meloidogynidae</taxon>
        <taxon>Meloidogyninae</taxon>
        <taxon>Meloidogyne</taxon>
    </lineage>
</organism>
<feature type="domain" description="F-box" evidence="1">
    <location>
        <begin position="1"/>
        <end position="50"/>
    </location>
</feature>
<dbReference type="Proteomes" id="UP000605970">
    <property type="component" value="Unassembled WGS sequence"/>
</dbReference>
<dbReference type="AlphaFoldDB" id="A0A8S9ZAD5"/>
<evidence type="ECO:0000313" key="2">
    <source>
        <dbReference type="EMBL" id="KAF7623394.1"/>
    </source>
</evidence>
<dbReference type="OrthoDB" id="5905001at2759"/>
<dbReference type="InterPro" id="IPR036047">
    <property type="entry name" value="F-box-like_dom_sf"/>
</dbReference>
<sequence length="218" mass="25889">MHGLPIETILDVLKFLHYNDLIKMKQINKLFHNFITENKDILAHGRFKELLFTTSAFLGTCLQTYVNDGYSVINLKEIEIEYNLNNRFLEKSQAALNKKIPFFIKNMLLVGNKLVEPVISLIRDYSTKTVFILNIPFYPTSIEQIYVVRYWLQKILLCNFEEIVFLNYVWNPIMIDILFDYDEVTQLKFICQIAVMSLHLKDINAWKFTYDRLIIKML</sequence>
<accession>A0A8S9ZAD5</accession>
<protein>
    <submittedName>
        <fullName evidence="2">F-box domain-containing protein</fullName>
    </submittedName>
</protein>
<evidence type="ECO:0000259" key="1">
    <source>
        <dbReference type="PROSITE" id="PS50181"/>
    </source>
</evidence>
<gene>
    <name evidence="2" type="ORF">Mgra_00010275</name>
</gene>
<proteinExistence type="predicted"/>
<evidence type="ECO:0000313" key="3">
    <source>
        <dbReference type="Proteomes" id="UP000605970"/>
    </source>
</evidence>
<dbReference type="InterPro" id="IPR001810">
    <property type="entry name" value="F-box_dom"/>
</dbReference>
<name>A0A8S9ZAD5_9BILA</name>
<keyword evidence="3" id="KW-1185">Reference proteome</keyword>
<reference evidence="2" key="1">
    <citation type="journal article" date="2020" name="Ecol. Evol.">
        <title>Genome structure and content of the rice root-knot nematode (Meloidogyne graminicola).</title>
        <authorList>
            <person name="Phan N.T."/>
            <person name="Danchin E.G.J."/>
            <person name="Klopp C."/>
            <person name="Perfus-Barbeoch L."/>
            <person name="Kozlowski D.K."/>
            <person name="Koutsovoulos G.D."/>
            <person name="Lopez-Roques C."/>
            <person name="Bouchez O."/>
            <person name="Zahm M."/>
            <person name="Besnard G."/>
            <person name="Bellafiore S."/>
        </authorList>
    </citation>
    <scope>NUCLEOTIDE SEQUENCE</scope>
    <source>
        <strain evidence="2">VN-18</strain>
    </source>
</reference>
<comment type="caution">
    <text evidence="2">The sequence shown here is derived from an EMBL/GenBank/DDBJ whole genome shotgun (WGS) entry which is preliminary data.</text>
</comment>
<dbReference type="EMBL" id="JABEBT010000256">
    <property type="protein sequence ID" value="KAF7623394.1"/>
    <property type="molecule type" value="Genomic_DNA"/>
</dbReference>
<dbReference type="SUPFAM" id="SSF81383">
    <property type="entry name" value="F-box domain"/>
    <property type="match status" value="1"/>
</dbReference>